<dbReference type="Proteomes" id="UP001215280">
    <property type="component" value="Unassembled WGS sequence"/>
</dbReference>
<feature type="compositionally biased region" description="Polar residues" evidence="5">
    <location>
        <begin position="882"/>
        <end position="907"/>
    </location>
</feature>
<dbReference type="InterPro" id="IPR039462">
    <property type="entry name" value="Nup159/Nup146_N"/>
</dbReference>
<feature type="compositionally biased region" description="Low complexity" evidence="5">
    <location>
        <begin position="951"/>
        <end position="962"/>
    </location>
</feature>
<comment type="caution">
    <text evidence="7">The sequence shown here is derived from an EMBL/GenBank/DDBJ whole genome shotgun (WGS) entry which is preliminary data.</text>
</comment>
<evidence type="ECO:0000256" key="1">
    <source>
        <dbReference type="ARBA" id="ARBA00004123"/>
    </source>
</evidence>
<feature type="compositionally biased region" description="Polar residues" evidence="5">
    <location>
        <begin position="920"/>
        <end position="938"/>
    </location>
</feature>
<feature type="region of interest" description="Disordered" evidence="5">
    <location>
        <begin position="1576"/>
        <end position="1598"/>
    </location>
</feature>
<organism evidence="7 8">
    <name type="scientific">Mycena maculata</name>
    <dbReference type="NCBI Taxonomy" id="230809"/>
    <lineage>
        <taxon>Eukaryota</taxon>
        <taxon>Fungi</taxon>
        <taxon>Dikarya</taxon>
        <taxon>Basidiomycota</taxon>
        <taxon>Agaricomycotina</taxon>
        <taxon>Agaricomycetes</taxon>
        <taxon>Agaricomycetidae</taxon>
        <taxon>Agaricales</taxon>
        <taxon>Marasmiineae</taxon>
        <taxon>Mycenaceae</taxon>
        <taxon>Mycena</taxon>
    </lineage>
</organism>
<feature type="compositionally biased region" description="Low complexity" evidence="5">
    <location>
        <begin position="479"/>
        <end position="493"/>
    </location>
</feature>
<feature type="region of interest" description="Disordered" evidence="5">
    <location>
        <begin position="1634"/>
        <end position="1656"/>
    </location>
</feature>
<feature type="compositionally biased region" description="Basic and acidic residues" evidence="5">
    <location>
        <begin position="1634"/>
        <end position="1648"/>
    </location>
</feature>
<feature type="compositionally biased region" description="Polar residues" evidence="5">
    <location>
        <begin position="617"/>
        <end position="630"/>
    </location>
</feature>
<gene>
    <name evidence="7" type="ORF">DFH07DRAFT_932330</name>
</gene>
<feature type="compositionally biased region" description="Gly residues" evidence="5">
    <location>
        <begin position="994"/>
        <end position="1003"/>
    </location>
</feature>
<dbReference type="SUPFAM" id="SSF117289">
    <property type="entry name" value="Nucleoporin domain"/>
    <property type="match status" value="1"/>
</dbReference>
<evidence type="ECO:0000313" key="8">
    <source>
        <dbReference type="Proteomes" id="UP001215280"/>
    </source>
</evidence>
<evidence type="ECO:0000256" key="2">
    <source>
        <dbReference type="ARBA" id="ARBA00022448"/>
    </source>
</evidence>
<evidence type="ECO:0000256" key="5">
    <source>
        <dbReference type="SAM" id="MobiDB-lite"/>
    </source>
</evidence>
<dbReference type="Gene3D" id="2.130.10.10">
    <property type="entry name" value="YVTN repeat-like/Quinoprotein amine dehydrogenase"/>
    <property type="match status" value="1"/>
</dbReference>
<comment type="subcellular location">
    <subcellularLocation>
        <location evidence="1">Nucleus</location>
    </subcellularLocation>
</comment>
<evidence type="ECO:0000259" key="6">
    <source>
        <dbReference type="Pfam" id="PF16755"/>
    </source>
</evidence>
<dbReference type="InterPro" id="IPR015943">
    <property type="entry name" value="WD40/YVTN_repeat-like_dom_sf"/>
</dbReference>
<dbReference type="EMBL" id="JARJLG010000254">
    <property type="protein sequence ID" value="KAJ7722726.1"/>
    <property type="molecule type" value="Genomic_DNA"/>
</dbReference>
<accession>A0AAD7HLL2</accession>
<sequence length="1832" mass="187629">MSGFAPLSRPAQSQVNLDQSINRPQADGFTFPIFRLLNKQARVTLSENPLQPSNVRRVLTTANTNGGWFAATTSSGLIVSRLSELREAFSGGSDAVFTPQRTLPCNPVSIAFACNDTRLLAGTEQGQILVFDAAQLFSSSAQVDPIQVFQGSSSPAMQILPNPSTENELAQLVAIVRVDGTVQMFNMQMESKGAWTGTDFDSTPVAASWSPKGKQLAIGLRTGDILTFGLTNNTLPLKHIPATANSPLVSLQWIGPTFTFRTSYGSDPRDPPHHIVSLDTRSNTAGFVQLTHPFPLPDRSQNAQVLILPRWDQDATPASTEEAKILIVVGDLSSTDLEVIGNSGTSWFQQSQENPLSVPLDKNDEDTFLLTLDVDLTSDLPIMYAYLNDGTVQGWYITHPDSKPYAGLAGAAQASPSAPAFGQHAPSAQQQSAAPSTFGQQSTTSGFGQPSAFGQTSSSTSAFGQPSAFGQQPTFGQTSFGAQSSPSPFGSSSNTSVFGQSAFGAQSSIPSLSPFGSPSSTSAFGGSGATSAFGSSTGGGFGAFASSSNTPFGAPSNPPSAPPLNSTPSVSMGEATPSAFGGLSLGGSTSESSDKPKAVGGGMFGSPSPLPLPPNHPANQPSTPTPSAFSDGNLIKPASGFGAFGAVSSGAFGNPKAGAFGSGGAFSGGGSSTTDNKPAAPSGPAAPAFGKSSFGQPGFGQSAFGQTGFGQTGFGQKPVSAFGQSGFGVAGVVAPATAPGAGGFSAFASVGPTAFANAAGGSASNTAASGAPSTALSSSSAGSGAFSSAVQSAFGKPPSSTNGGSVFGGGSPAVPSPSAGAGSSTPSTPPSAFAGFGAPTSPFGNKTPQPAPAVQQTSASSSPDSARDGRSPSPTDSPPQAPSQLTFATSSPSMTTGAFGNLKSASSGFKPASGFGAFGNDTTPTSSPFFNAASQTKPPVSAFGSLGSSLPATPTPAAGKPAFGSPSVLGGAKSAFSPITPSSTSAKSTTPVSGGFGAFGGSPIGLTSAATPAKSFGELLKAGDDTPEKPKPVSAFGFQSKPASSTTPIKPIPVFSPPPKDAEQSTPKGKGNAGETPPTDDDEKEPVVSSESSFGELSQGSSSFVEVSGVDAEDADGEAEEDAGEEPGDDDNDGDSFLSESFGSDSEAPPDDDDDYSRSPSPSAVPLPPSRSPSSTPHAEVPAIQVSSSPTPSEESDSSEGSRLSTIREESTTPPGSPEKKEPPPKTPLAAPTPVAPPPFGIGLGRPSTRPTRSSPLANAPVSCDEDDKEKPVPVLDPAKPHSTSPKPFFGTIQPKIEPIEEPKAASKPTRPKTPPLSALSFGFPAPNPPSNVGKVPLAGAPLPALASPSKTSPVIPGSSSTPPPVAPGGFFGLSTPKATPPPTTSTPAPALKGFFGMQPLAHSSKPPSPAPLAPPPEAAMEEGMQKECALLFESMTRELEDFRLLAQAAGQKRMELRKSAGGSRRAVDLGNRAKWALPDAVQFGQTMRLYEQDLADLKEDRAQKEKLLRELQSNLLKAGTRREEIGRFLKAQHDNDFAKMLKARTLGPEHLETQTHLRRSIRAMQDRIQKLESHLQESKKRLSRANTGNPGLRAPTLDTLNRTFRNMDIALDNQTGDVERLAARIAKLDVKDRPRNGHRAGTRDVRLPDPVTRQRPFNVTPHVAVTTAAALNAERSAHKLKRSLLSVRKEPLLNTQAASAPSAPLAFQTPQRSGLGLGLGLAGPGTPARSLSFGTGSSTPPQSTMFGFDFPEDNFNPSPPPAVRRGAGGSGKTRISNSVPLKRSPGQLSTPSPPPSFDWGPLPNFQKKPVTLSPENSLGGSWVSEGFGSKK</sequence>
<dbReference type="GO" id="GO:0005634">
    <property type="term" value="C:nucleus"/>
    <property type="evidence" value="ECO:0007669"/>
    <property type="project" value="UniProtKB-SubCell"/>
</dbReference>
<feature type="region of interest" description="Disordered" evidence="5">
    <location>
        <begin position="1729"/>
        <end position="1832"/>
    </location>
</feature>
<feature type="compositionally biased region" description="Pro residues" evidence="5">
    <location>
        <begin position="1407"/>
        <end position="1418"/>
    </location>
</feature>
<feature type="compositionally biased region" description="Polar residues" evidence="5">
    <location>
        <begin position="842"/>
        <end position="864"/>
    </location>
</feature>
<name>A0AAD7HLL2_9AGAR</name>
<feature type="coiled-coil region" evidence="4">
    <location>
        <begin position="1488"/>
        <end position="1515"/>
    </location>
</feature>
<feature type="compositionally biased region" description="Low complexity" evidence="5">
    <location>
        <begin position="678"/>
        <end position="688"/>
    </location>
</feature>
<reference evidence="7" key="1">
    <citation type="submission" date="2023-03" db="EMBL/GenBank/DDBJ databases">
        <title>Massive genome expansion in bonnet fungi (Mycena s.s.) driven by repeated elements and novel gene families across ecological guilds.</title>
        <authorList>
            <consortium name="Lawrence Berkeley National Laboratory"/>
            <person name="Harder C.B."/>
            <person name="Miyauchi S."/>
            <person name="Viragh M."/>
            <person name="Kuo A."/>
            <person name="Thoen E."/>
            <person name="Andreopoulos B."/>
            <person name="Lu D."/>
            <person name="Skrede I."/>
            <person name="Drula E."/>
            <person name="Henrissat B."/>
            <person name="Morin E."/>
            <person name="Kohler A."/>
            <person name="Barry K."/>
            <person name="LaButti K."/>
            <person name="Morin E."/>
            <person name="Salamov A."/>
            <person name="Lipzen A."/>
            <person name="Mereny Z."/>
            <person name="Hegedus B."/>
            <person name="Baldrian P."/>
            <person name="Stursova M."/>
            <person name="Weitz H."/>
            <person name="Taylor A."/>
            <person name="Grigoriev I.V."/>
            <person name="Nagy L.G."/>
            <person name="Martin F."/>
            <person name="Kauserud H."/>
        </authorList>
    </citation>
    <scope>NUCLEOTIDE SEQUENCE</scope>
    <source>
        <strain evidence="7">CBHHK188m</strain>
    </source>
</reference>
<feature type="region of interest" description="Disordered" evidence="5">
    <location>
        <begin position="550"/>
        <end position="633"/>
    </location>
</feature>
<evidence type="ECO:0000313" key="7">
    <source>
        <dbReference type="EMBL" id="KAJ7722726.1"/>
    </source>
</evidence>
<feature type="compositionally biased region" description="Polar residues" evidence="5">
    <location>
        <begin position="437"/>
        <end position="478"/>
    </location>
</feature>
<feature type="compositionally biased region" description="Low complexity" evidence="5">
    <location>
        <begin position="415"/>
        <end position="436"/>
    </location>
</feature>
<evidence type="ECO:0000256" key="4">
    <source>
        <dbReference type="SAM" id="Coils"/>
    </source>
</evidence>
<keyword evidence="2" id="KW-0813">Transport</keyword>
<dbReference type="Pfam" id="PF16755">
    <property type="entry name" value="Beta-prop_NUP159_NUP214"/>
    <property type="match status" value="1"/>
</dbReference>
<keyword evidence="8" id="KW-1185">Reference proteome</keyword>
<feature type="region of interest" description="Disordered" evidence="5">
    <location>
        <begin position="760"/>
        <end position="1423"/>
    </location>
</feature>
<feature type="compositionally biased region" description="Acidic residues" evidence="5">
    <location>
        <begin position="1111"/>
        <end position="1134"/>
    </location>
</feature>
<feature type="domain" description="Nucleoporin Nup159/Nup146 N-terminal" evidence="6">
    <location>
        <begin position="65"/>
        <end position="383"/>
    </location>
</feature>
<feature type="compositionally biased region" description="Low complexity" evidence="5">
    <location>
        <begin position="1187"/>
        <end position="1205"/>
    </location>
</feature>
<feature type="compositionally biased region" description="Low complexity" evidence="5">
    <location>
        <begin position="1337"/>
        <end position="1350"/>
    </location>
</feature>
<protein>
    <recommendedName>
        <fullName evidence="6">Nucleoporin Nup159/Nup146 N-terminal domain-containing protein</fullName>
    </recommendedName>
</protein>
<proteinExistence type="predicted"/>
<feature type="region of interest" description="Disordered" evidence="5">
    <location>
        <begin position="668"/>
        <end position="710"/>
    </location>
</feature>
<feature type="compositionally biased region" description="Low complexity" evidence="5">
    <location>
        <begin position="760"/>
        <end position="793"/>
    </location>
</feature>
<feature type="compositionally biased region" description="Low complexity" evidence="5">
    <location>
        <begin position="977"/>
        <end position="993"/>
    </location>
</feature>
<evidence type="ECO:0000256" key="3">
    <source>
        <dbReference type="ARBA" id="ARBA00023242"/>
    </source>
</evidence>
<feature type="compositionally biased region" description="Polar residues" evidence="5">
    <location>
        <begin position="1733"/>
        <end position="1746"/>
    </location>
</feature>
<keyword evidence="4" id="KW-0175">Coiled coil</keyword>
<feature type="compositionally biased region" description="Low complexity" evidence="5">
    <location>
        <begin position="812"/>
        <end position="835"/>
    </location>
</feature>
<feature type="region of interest" description="Disordered" evidence="5">
    <location>
        <begin position="415"/>
        <end position="494"/>
    </location>
</feature>
<feature type="compositionally biased region" description="Low complexity" evidence="5">
    <location>
        <begin position="1089"/>
        <end position="1104"/>
    </location>
</feature>
<feature type="compositionally biased region" description="Basic and acidic residues" evidence="5">
    <location>
        <begin position="1021"/>
        <end position="1031"/>
    </location>
</feature>
<keyword evidence="3" id="KW-0539">Nucleus</keyword>
<feature type="compositionally biased region" description="Pro residues" evidence="5">
    <location>
        <begin position="1050"/>
        <end position="1059"/>
    </location>
</feature>